<dbReference type="Pfam" id="PF01728">
    <property type="entry name" value="FtsJ"/>
    <property type="match status" value="1"/>
</dbReference>
<evidence type="ECO:0000256" key="2">
    <source>
        <dbReference type="ARBA" id="ARBA00022829"/>
    </source>
</evidence>
<dbReference type="InterPro" id="IPR015507">
    <property type="entry name" value="rRNA-MeTfrase_E"/>
</dbReference>
<name>A0A0R3S031_9BILA</name>
<keyword evidence="5" id="KW-1185">Reference proteome</keyword>
<dbReference type="InterPro" id="IPR029063">
    <property type="entry name" value="SAM-dependent_MTases_sf"/>
</dbReference>
<dbReference type="WBParaSite" id="EEL_0000796601-mRNA-1">
    <property type="protein sequence ID" value="EEL_0000796601-mRNA-1"/>
    <property type="gene ID" value="EEL_0000796601"/>
</dbReference>
<dbReference type="SUPFAM" id="SSF53335">
    <property type="entry name" value="S-adenosyl-L-methionine-dependent methyltransferases"/>
    <property type="match status" value="1"/>
</dbReference>
<evidence type="ECO:0000313" key="5">
    <source>
        <dbReference type="Proteomes" id="UP000050640"/>
    </source>
</evidence>
<reference evidence="6" key="1">
    <citation type="submission" date="2017-02" db="UniProtKB">
        <authorList>
            <consortium name="WormBaseParasite"/>
        </authorList>
    </citation>
    <scope>IDENTIFICATION</scope>
</reference>
<dbReference type="FunFam" id="3.30.300.130:FF:000005">
    <property type="entry name" value="Mitotic spindle-associated mmxd complex subunit"/>
    <property type="match status" value="1"/>
</dbReference>
<proteinExistence type="inferred from homology"/>
<keyword evidence="2" id="KW-0159">Chromosome partition</keyword>
<dbReference type="InterPro" id="IPR039796">
    <property type="entry name" value="MIP18"/>
</dbReference>
<dbReference type="GO" id="GO:0051604">
    <property type="term" value="P:protein maturation"/>
    <property type="evidence" value="ECO:0007669"/>
    <property type="project" value="InterPro"/>
</dbReference>
<dbReference type="InterPro" id="IPR002877">
    <property type="entry name" value="RNA_MeTrfase_FtsJ_dom"/>
</dbReference>
<dbReference type="InterPro" id="IPR034904">
    <property type="entry name" value="FSCA_dom_sf"/>
</dbReference>
<dbReference type="Gene3D" id="3.30.300.130">
    <property type="entry name" value="Fe-S cluster assembly (FSCA)"/>
    <property type="match status" value="1"/>
</dbReference>
<dbReference type="HAMAP" id="MF_01547">
    <property type="entry name" value="RNA_methyltr_E"/>
    <property type="match status" value="1"/>
</dbReference>
<dbReference type="InterPro" id="IPR002744">
    <property type="entry name" value="MIP18-like"/>
</dbReference>
<dbReference type="AlphaFoldDB" id="A0A0R3S031"/>
<evidence type="ECO:0000313" key="6">
    <source>
        <dbReference type="WBParaSite" id="EEL_0000796601-mRNA-1"/>
    </source>
</evidence>
<feature type="domain" description="MIP18 family-like" evidence="4">
    <location>
        <begin position="39"/>
        <end position="114"/>
    </location>
</feature>
<accession>A0A0R3S031</accession>
<dbReference type="Gene3D" id="6.10.250.1280">
    <property type="match status" value="1"/>
</dbReference>
<evidence type="ECO:0000256" key="1">
    <source>
        <dbReference type="ARBA" id="ARBA00010381"/>
    </source>
</evidence>
<organism evidence="5 6">
    <name type="scientific">Elaeophora elaphi</name>
    <dbReference type="NCBI Taxonomy" id="1147741"/>
    <lineage>
        <taxon>Eukaryota</taxon>
        <taxon>Metazoa</taxon>
        <taxon>Ecdysozoa</taxon>
        <taxon>Nematoda</taxon>
        <taxon>Chromadorea</taxon>
        <taxon>Rhabditida</taxon>
        <taxon>Spirurina</taxon>
        <taxon>Spiruromorpha</taxon>
        <taxon>Filarioidea</taxon>
        <taxon>Onchocercidae</taxon>
        <taxon>Elaeophora</taxon>
    </lineage>
</organism>
<dbReference type="Gene3D" id="3.40.50.150">
    <property type="entry name" value="Vaccinia Virus protein VP39"/>
    <property type="match status" value="1"/>
</dbReference>
<dbReference type="GO" id="GO:0001510">
    <property type="term" value="P:RNA methylation"/>
    <property type="evidence" value="ECO:0007669"/>
    <property type="project" value="InterPro"/>
</dbReference>
<dbReference type="GO" id="GO:0097361">
    <property type="term" value="C:cytosolic [4Fe-4S] assembly targeting complex"/>
    <property type="evidence" value="ECO:0007669"/>
    <property type="project" value="UniProtKB-ARBA"/>
</dbReference>
<protein>
    <submittedName>
        <fullName evidence="6">FeS_assembly_P domain-containing protein</fullName>
    </submittedName>
</protein>
<dbReference type="Proteomes" id="UP000050640">
    <property type="component" value="Unplaced"/>
</dbReference>
<dbReference type="STRING" id="1147741.A0A0R3S031"/>
<dbReference type="SUPFAM" id="SSF117916">
    <property type="entry name" value="Fe-S cluster assembly (FSCA) domain-like"/>
    <property type="match status" value="1"/>
</dbReference>
<dbReference type="Pfam" id="PF01883">
    <property type="entry name" value="FeS_assembly_P"/>
    <property type="match status" value="1"/>
</dbReference>
<dbReference type="PANTHER" id="PTHR12377">
    <property type="entry name" value="CYTOSOLIC IRON-SULFUR ASSEMBLY COMPONENT 2B-RELATED"/>
    <property type="match status" value="1"/>
</dbReference>
<dbReference type="GO" id="GO:0007059">
    <property type="term" value="P:chromosome segregation"/>
    <property type="evidence" value="ECO:0007669"/>
    <property type="project" value="UniProtKB-KW"/>
</dbReference>
<evidence type="ECO:0000259" key="4">
    <source>
        <dbReference type="Pfam" id="PF01883"/>
    </source>
</evidence>
<feature type="domain" description="Ribosomal RNA methyltransferase FtsJ" evidence="3">
    <location>
        <begin position="178"/>
        <end position="356"/>
    </location>
</feature>
<comment type="similarity">
    <text evidence="1">Belongs to the MIP18 family.</text>
</comment>
<dbReference type="PANTHER" id="PTHR12377:SF0">
    <property type="entry name" value="CYTOSOLIC IRON-SULFUR ASSEMBLY COMPONENT 2B"/>
    <property type="match status" value="1"/>
</dbReference>
<sequence>MVPNNLENATPTIYTTKSRDKKISDSELNPNIVDPIDAQEIFDYIRDINDPEHPLTLEQLNVVQEELISVEKNDEETIVDVGFVPTIPHCSMATLIGLTIRTKLQRSLHPSIKITVRITPDTHISADAINKQLADKERVAAALENPDLLRAVNQTGLITLWLPVRYFAKGKKSAATLKYLQKQWSDEFSRKARMVVVDVGAAPGSWCQVVADIVQPSTYEDAFVLGIDLQPIVPISGVHFLDLSDITAPKTHENIMQLLNGRSVDVVISDMAPNPTGDGGIDHERILSLCTTVLELSVKKSVIPLVRNGTFLCKIWDGPRREEFIECLRQNFRKVYTVKPKASRDHSAEIYLLAVKKLS</sequence>
<dbReference type="GO" id="GO:0008168">
    <property type="term" value="F:methyltransferase activity"/>
    <property type="evidence" value="ECO:0007669"/>
    <property type="project" value="InterPro"/>
</dbReference>
<evidence type="ECO:0000259" key="3">
    <source>
        <dbReference type="Pfam" id="PF01728"/>
    </source>
</evidence>